<dbReference type="GO" id="GO:0008812">
    <property type="term" value="F:choline dehydrogenase activity"/>
    <property type="evidence" value="ECO:0007669"/>
    <property type="project" value="UniProtKB-EC"/>
</dbReference>
<dbReference type="EC" id="1.1.99.1" evidence="4"/>
<comment type="similarity">
    <text evidence="1">Belongs to the GMC oxidoreductase family.</text>
</comment>
<organism evidence="4 5">
    <name type="scientific">Agrobacterium fabrum</name>
    <dbReference type="NCBI Taxonomy" id="1176649"/>
    <lineage>
        <taxon>Bacteria</taxon>
        <taxon>Pseudomonadati</taxon>
        <taxon>Pseudomonadota</taxon>
        <taxon>Alphaproteobacteria</taxon>
        <taxon>Hyphomicrobiales</taxon>
        <taxon>Rhizobiaceae</taxon>
        <taxon>Rhizobium/Agrobacterium group</taxon>
        <taxon>Agrobacterium</taxon>
        <taxon>Agrobacterium tumefaciens complex</taxon>
    </lineage>
</organism>
<dbReference type="InterPro" id="IPR007867">
    <property type="entry name" value="GMC_OxRtase_C"/>
</dbReference>
<feature type="region of interest" description="Disordered" evidence="2">
    <location>
        <begin position="77"/>
        <end position="100"/>
    </location>
</feature>
<evidence type="ECO:0000313" key="4">
    <source>
        <dbReference type="EMBL" id="PZP44325.1"/>
    </source>
</evidence>
<feature type="domain" description="Glucose-methanol-choline oxidoreductase C-terminal" evidence="3">
    <location>
        <begin position="2"/>
        <end position="69"/>
    </location>
</feature>
<dbReference type="Gene3D" id="3.30.410.40">
    <property type="match status" value="1"/>
</dbReference>
<dbReference type="GO" id="GO:0050660">
    <property type="term" value="F:flavin adenine dinucleotide binding"/>
    <property type="evidence" value="ECO:0007669"/>
    <property type="project" value="InterPro"/>
</dbReference>
<name>A0A2W5EJJ3_9HYPH</name>
<protein>
    <submittedName>
        <fullName evidence="4">Choline dehydrogenase</fullName>
        <ecNumber evidence="4">1.1.99.1</ecNumber>
    </submittedName>
</protein>
<dbReference type="EMBL" id="QFOL01000372">
    <property type="protein sequence ID" value="PZP44325.1"/>
    <property type="molecule type" value="Genomic_DNA"/>
</dbReference>
<dbReference type="Proteomes" id="UP000249769">
    <property type="component" value="Unassembled WGS sequence"/>
</dbReference>
<dbReference type="Gene3D" id="3.50.50.60">
    <property type="entry name" value="FAD/NAD(P)-binding domain"/>
    <property type="match status" value="1"/>
</dbReference>
<dbReference type="InterPro" id="IPR012132">
    <property type="entry name" value="GMC_OxRdtase"/>
</dbReference>
<proteinExistence type="inferred from homology"/>
<dbReference type="SUPFAM" id="SSF51905">
    <property type="entry name" value="FAD/NAD(P)-binding domain"/>
    <property type="match status" value="1"/>
</dbReference>
<keyword evidence="4" id="KW-0560">Oxidoreductase</keyword>
<accession>A0A2W5EJJ3</accession>
<reference evidence="4 5" key="1">
    <citation type="submission" date="2017-08" db="EMBL/GenBank/DDBJ databases">
        <title>Infants hospitalized years apart are colonized by the same room-sourced microbial strains.</title>
        <authorList>
            <person name="Brooks B."/>
            <person name="Olm M.R."/>
            <person name="Firek B.A."/>
            <person name="Baker R."/>
            <person name="Thomas B.C."/>
            <person name="Morowitz M.J."/>
            <person name="Banfield J.F."/>
        </authorList>
    </citation>
    <scope>NUCLEOTIDE SEQUENCE [LARGE SCALE GENOMIC DNA]</scope>
    <source>
        <strain evidence="4">S2_009_000_R2_73</strain>
    </source>
</reference>
<gene>
    <name evidence="4" type="ORF">DI595_20225</name>
</gene>
<dbReference type="PANTHER" id="PTHR11552:SF147">
    <property type="entry name" value="CHOLINE DEHYDROGENASE, MITOCHONDRIAL"/>
    <property type="match status" value="1"/>
</dbReference>
<evidence type="ECO:0000313" key="5">
    <source>
        <dbReference type="Proteomes" id="UP000249769"/>
    </source>
</evidence>
<dbReference type="InterPro" id="IPR036188">
    <property type="entry name" value="FAD/NAD-bd_sf"/>
</dbReference>
<evidence type="ECO:0000256" key="2">
    <source>
        <dbReference type="SAM" id="MobiDB-lite"/>
    </source>
</evidence>
<dbReference type="AlphaFoldDB" id="A0A2W5EJJ3"/>
<feature type="non-terminal residue" evidence="4">
    <location>
        <position position="1"/>
    </location>
</feature>
<dbReference type="Pfam" id="PF05199">
    <property type="entry name" value="GMC_oxred_C"/>
    <property type="match status" value="1"/>
</dbReference>
<comment type="caution">
    <text evidence="4">The sequence shown here is derived from an EMBL/GenBank/DDBJ whole genome shotgun (WGS) entry which is preliminary data.</text>
</comment>
<sequence>EEIDAFLREHLESAYHPCGTCRMGDRDDPMAVVDPECRVIGVEGLRVADSSIFPHVTYGNLNGPSIMTGEKAADHILGKTPLPRSNQEPWVNPRAAVSDR</sequence>
<evidence type="ECO:0000256" key="1">
    <source>
        <dbReference type="ARBA" id="ARBA00010790"/>
    </source>
</evidence>
<dbReference type="PANTHER" id="PTHR11552">
    <property type="entry name" value="GLUCOSE-METHANOL-CHOLINE GMC OXIDOREDUCTASE"/>
    <property type="match status" value="1"/>
</dbReference>
<evidence type="ECO:0000259" key="3">
    <source>
        <dbReference type="Pfam" id="PF05199"/>
    </source>
</evidence>